<dbReference type="EMBL" id="JACGWN010000012">
    <property type="protein sequence ID" value="KAL0416632.1"/>
    <property type="molecule type" value="Genomic_DNA"/>
</dbReference>
<reference evidence="1" key="1">
    <citation type="submission" date="2020-06" db="EMBL/GenBank/DDBJ databases">
        <authorList>
            <person name="Li T."/>
            <person name="Hu X."/>
            <person name="Zhang T."/>
            <person name="Song X."/>
            <person name="Zhang H."/>
            <person name="Dai N."/>
            <person name="Sheng W."/>
            <person name="Hou X."/>
            <person name="Wei L."/>
        </authorList>
    </citation>
    <scope>NUCLEOTIDE SEQUENCE</scope>
    <source>
        <strain evidence="1">KEN1</strain>
        <tissue evidence="1">Leaf</tissue>
    </source>
</reference>
<proteinExistence type="predicted"/>
<organism evidence="1">
    <name type="scientific">Sesamum latifolium</name>
    <dbReference type="NCBI Taxonomy" id="2727402"/>
    <lineage>
        <taxon>Eukaryota</taxon>
        <taxon>Viridiplantae</taxon>
        <taxon>Streptophyta</taxon>
        <taxon>Embryophyta</taxon>
        <taxon>Tracheophyta</taxon>
        <taxon>Spermatophyta</taxon>
        <taxon>Magnoliopsida</taxon>
        <taxon>eudicotyledons</taxon>
        <taxon>Gunneridae</taxon>
        <taxon>Pentapetalae</taxon>
        <taxon>asterids</taxon>
        <taxon>lamiids</taxon>
        <taxon>Lamiales</taxon>
        <taxon>Pedaliaceae</taxon>
        <taxon>Sesamum</taxon>
    </lineage>
</organism>
<dbReference type="PANTHER" id="PTHR33116">
    <property type="entry name" value="REVERSE TRANSCRIPTASE ZINC-BINDING DOMAIN-CONTAINING PROTEIN-RELATED-RELATED"/>
    <property type="match status" value="1"/>
</dbReference>
<dbReference type="AlphaFoldDB" id="A0AAW2UIY6"/>
<sequence length="181" mass="21335">MGWKEKFLSTAVKEILMKPVLQSIPMYMMQCFLIPDSLVREIQSFFVELLWSSPKNRRIHWIAWSRFCTSKHARWWSWLRGPSQNLALLAKQAWRSLTQPVAYCQRWQLGDGRNTCAWTDGWLTRPFYFRPISLNSLDYDEPKGIWGNMNKLLFEGIQQSLAATSLFTKAFLEMYAASKLR</sequence>
<accession>A0AAW2UIY6</accession>
<evidence type="ECO:0000313" key="1">
    <source>
        <dbReference type="EMBL" id="KAL0416632.1"/>
    </source>
</evidence>
<gene>
    <name evidence="1" type="ORF">Slati_3495100</name>
</gene>
<protein>
    <submittedName>
        <fullName evidence="1">Uncharacterized protein</fullName>
    </submittedName>
</protein>
<name>A0AAW2UIY6_9LAMI</name>
<comment type="caution">
    <text evidence="1">The sequence shown here is derived from an EMBL/GenBank/DDBJ whole genome shotgun (WGS) entry which is preliminary data.</text>
</comment>
<reference evidence="1" key="2">
    <citation type="journal article" date="2024" name="Plant">
        <title>Genomic evolution and insights into agronomic trait innovations of Sesamum species.</title>
        <authorList>
            <person name="Miao H."/>
            <person name="Wang L."/>
            <person name="Qu L."/>
            <person name="Liu H."/>
            <person name="Sun Y."/>
            <person name="Le M."/>
            <person name="Wang Q."/>
            <person name="Wei S."/>
            <person name="Zheng Y."/>
            <person name="Lin W."/>
            <person name="Duan Y."/>
            <person name="Cao H."/>
            <person name="Xiong S."/>
            <person name="Wang X."/>
            <person name="Wei L."/>
            <person name="Li C."/>
            <person name="Ma Q."/>
            <person name="Ju M."/>
            <person name="Zhao R."/>
            <person name="Li G."/>
            <person name="Mu C."/>
            <person name="Tian Q."/>
            <person name="Mei H."/>
            <person name="Zhang T."/>
            <person name="Gao T."/>
            <person name="Zhang H."/>
        </authorList>
    </citation>
    <scope>NUCLEOTIDE SEQUENCE</scope>
    <source>
        <strain evidence="1">KEN1</strain>
    </source>
</reference>
<dbReference type="PANTHER" id="PTHR33116:SF86">
    <property type="entry name" value="REVERSE TRANSCRIPTASE DOMAIN-CONTAINING PROTEIN"/>
    <property type="match status" value="1"/>
</dbReference>